<dbReference type="InterPro" id="IPR010502">
    <property type="entry name" value="Carb-bd_dom_fam9"/>
</dbReference>
<evidence type="ECO:0000313" key="2">
    <source>
        <dbReference type="EMBL" id="GEP94001.1"/>
    </source>
</evidence>
<comment type="caution">
    <text evidence="2">The sequence shown here is derived from an EMBL/GenBank/DDBJ whole genome shotgun (WGS) entry which is preliminary data.</text>
</comment>
<evidence type="ECO:0000259" key="1">
    <source>
        <dbReference type="Pfam" id="PF16011"/>
    </source>
</evidence>
<dbReference type="Pfam" id="PF16011">
    <property type="entry name" value="CBM9_2"/>
    <property type="match status" value="1"/>
</dbReference>
<evidence type="ECO:0000313" key="3">
    <source>
        <dbReference type="Proteomes" id="UP000321436"/>
    </source>
</evidence>
<dbReference type="SUPFAM" id="SSF49344">
    <property type="entry name" value="CBD9-like"/>
    <property type="match status" value="1"/>
</dbReference>
<dbReference type="AlphaFoldDB" id="A0A512RE70"/>
<feature type="domain" description="Carbohydrate-binding" evidence="1">
    <location>
        <begin position="26"/>
        <end position="207"/>
    </location>
</feature>
<name>A0A512RE70_9BACT</name>
<sequence>MKQLSVPLMPTLSSERSLYEISGLMAAVEKHVINIMPWPGEGPVPEVSFRIAHNGTSIFLQYMVKEEAVKAVYLQPNDPVYRDSCVEFFLDIAGDGTYHNFEFNCIGTCLSAYGPATRGERKYRSAEEIATIRRGTVIKTEKDVYWELIAVIPVSLFNITSLTGRTARGNFYKCGDDLPHPQYLAWNGIKTERPDFHQPGFFGKLIFQSA</sequence>
<dbReference type="GO" id="GO:0030246">
    <property type="term" value="F:carbohydrate binding"/>
    <property type="evidence" value="ECO:0007669"/>
    <property type="project" value="InterPro"/>
</dbReference>
<proteinExistence type="predicted"/>
<dbReference type="RefSeq" id="WP_146857502.1">
    <property type="nucleotide sequence ID" value="NZ_BKAU01000001.1"/>
</dbReference>
<keyword evidence="3" id="KW-1185">Reference proteome</keyword>
<dbReference type="CDD" id="cd09620">
    <property type="entry name" value="CBM9_like_3"/>
    <property type="match status" value="1"/>
</dbReference>
<dbReference type="GO" id="GO:0004553">
    <property type="term" value="F:hydrolase activity, hydrolyzing O-glycosyl compounds"/>
    <property type="evidence" value="ECO:0007669"/>
    <property type="project" value="InterPro"/>
</dbReference>
<organism evidence="2 3">
    <name type="scientific">Chitinophaga cymbidii</name>
    <dbReference type="NCBI Taxonomy" id="1096750"/>
    <lineage>
        <taxon>Bacteria</taxon>
        <taxon>Pseudomonadati</taxon>
        <taxon>Bacteroidota</taxon>
        <taxon>Chitinophagia</taxon>
        <taxon>Chitinophagales</taxon>
        <taxon>Chitinophagaceae</taxon>
        <taxon>Chitinophaga</taxon>
    </lineage>
</organism>
<dbReference type="EMBL" id="BKAU01000001">
    <property type="protein sequence ID" value="GEP94001.1"/>
    <property type="molecule type" value="Genomic_DNA"/>
</dbReference>
<dbReference type="GO" id="GO:0016052">
    <property type="term" value="P:carbohydrate catabolic process"/>
    <property type="evidence" value="ECO:0007669"/>
    <property type="project" value="InterPro"/>
</dbReference>
<dbReference type="OrthoDB" id="9801646at2"/>
<accession>A0A512RE70</accession>
<dbReference type="Gene3D" id="2.60.40.1190">
    <property type="match status" value="1"/>
</dbReference>
<dbReference type="Proteomes" id="UP000321436">
    <property type="component" value="Unassembled WGS sequence"/>
</dbReference>
<gene>
    <name evidence="2" type="ORF">CCY01nite_02610</name>
</gene>
<protein>
    <recommendedName>
        <fullName evidence="1">Carbohydrate-binding domain-containing protein</fullName>
    </recommendedName>
</protein>
<reference evidence="2 3" key="1">
    <citation type="submission" date="2019-07" db="EMBL/GenBank/DDBJ databases">
        <title>Whole genome shotgun sequence of Chitinophaga cymbidii NBRC 109752.</title>
        <authorList>
            <person name="Hosoyama A."/>
            <person name="Uohara A."/>
            <person name="Ohji S."/>
            <person name="Ichikawa N."/>
        </authorList>
    </citation>
    <scope>NUCLEOTIDE SEQUENCE [LARGE SCALE GENOMIC DNA]</scope>
    <source>
        <strain evidence="2 3">NBRC 109752</strain>
    </source>
</reference>